<dbReference type="PANTHER" id="PTHR12341">
    <property type="entry name" value="5'-&gt;3' EXORIBONUCLEASE"/>
    <property type="match status" value="1"/>
</dbReference>
<sequence length="598" mass="69347">NCSHPNDDDITFRISEEQIFLDIFKYIENLFNIIKPQKVFFMAVDGVAPRAKMNQQRARRFMSAKNAEALLEKAKKAGEEIPSEKRFDSNCITPGTQFMVELNRRLGEWVQHKVNTDGRWRGMRIFLSGHDCPGEGEHKIMDFIRSERATVGYDPNTRHCMYGLDADLIMLGMCSHEPHFSLLREEVKFTRPSKPGSKKKAPPRKTEADTICFHLLHLSILREYLSWEFIKVKDSISFDYDMERIIDDWVLMGFLIGNDFIPHLPNVHIHDDALPLLYKTYMEVLPTLDGYINENGHLDLKRFQEFLRAFSRNDRNSFLQSMEDEEYLATKMGATRIDNDVEGTLVRFEDSDMSSTSDEEEEGEDKRERGDAEQAFMSSDEDEESAVSSRGGPSQGVLADGGIQGAAELLAQLNDDPMEDEFSEQLAALQFRDMSDAEFENNVDNCWTRTINNEFKRHKKRYYSDKLKMGNISKGQLREQAEGYVRAIQWNLHYYYHGCCSWNWFFRHHYAPYISDVLDFTSMEMGFEMSRPFLPFEQLMAVLPAASSDCIPRPLRDLMCNPESTIADFYPVDFKTDLNGKKNDWEAVVLIPFIQEKR</sequence>
<evidence type="ECO:0000313" key="8">
    <source>
        <dbReference type="EMBL" id="GMT12680.1"/>
    </source>
</evidence>
<evidence type="ECO:0000313" key="10">
    <source>
        <dbReference type="Proteomes" id="UP001432322"/>
    </source>
</evidence>
<keyword evidence="2" id="KW-0378">Hydrolase</keyword>
<feature type="domain" description="Xrn1 N-terminal" evidence="6">
    <location>
        <begin position="1"/>
        <end position="186"/>
    </location>
</feature>
<keyword evidence="1" id="KW-0540">Nuclease</keyword>
<dbReference type="AlphaFoldDB" id="A0AAV5V8F3"/>
<keyword evidence="3" id="KW-0269">Exonuclease</keyword>
<dbReference type="GO" id="GO:0004534">
    <property type="term" value="F:5'-3' RNA exonuclease activity"/>
    <property type="evidence" value="ECO:0007669"/>
    <property type="project" value="TreeGrafter"/>
</dbReference>
<reference evidence="9" key="1">
    <citation type="submission" date="2023-10" db="EMBL/GenBank/DDBJ databases">
        <title>Genome assembly of Pristionchus species.</title>
        <authorList>
            <person name="Yoshida K."/>
            <person name="Sommer R.J."/>
        </authorList>
    </citation>
    <scope>NUCLEOTIDE SEQUENCE</scope>
    <source>
        <strain evidence="9">RS5133</strain>
    </source>
</reference>
<evidence type="ECO:0000259" key="7">
    <source>
        <dbReference type="Pfam" id="PF17846"/>
    </source>
</evidence>
<proteinExistence type="inferred from homology"/>
<feature type="domain" description="Xrn1 helical" evidence="7">
    <location>
        <begin position="240"/>
        <end position="598"/>
    </location>
</feature>
<gene>
    <name evidence="8" type="ORF">PFISCL1PPCAC_3977</name>
    <name evidence="9" type="ORF">PFISCL1PPCAC_5472</name>
</gene>
<dbReference type="GO" id="GO:0000956">
    <property type="term" value="P:nuclear-transcribed mRNA catabolic process"/>
    <property type="evidence" value="ECO:0007669"/>
    <property type="project" value="TreeGrafter"/>
</dbReference>
<evidence type="ECO:0000256" key="1">
    <source>
        <dbReference type="ARBA" id="ARBA00022722"/>
    </source>
</evidence>
<dbReference type="InterPro" id="IPR004859">
    <property type="entry name" value="Xrn1_N"/>
</dbReference>
<dbReference type="InterPro" id="IPR027073">
    <property type="entry name" value="5_3_exoribonuclease"/>
</dbReference>
<dbReference type="Proteomes" id="UP001432322">
    <property type="component" value="Unassembled WGS sequence"/>
</dbReference>
<keyword evidence="10" id="KW-1185">Reference proteome</keyword>
<evidence type="ECO:0000256" key="3">
    <source>
        <dbReference type="ARBA" id="ARBA00022839"/>
    </source>
</evidence>
<dbReference type="Gene3D" id="3.40.50.12390">
    <property type="match status" value="1"/>
</dbReference>
<feature type="non-terminal residue" evidence="9">
    <location>
        <position position="1"/>
    </location>
</feature>
<dbReference type="Gene3D" id="1.25.40.1050">
    <property type="match status" value="1"/>
</dbReference>
<dbReference type="PANTHER" id="PTHR12341:SF7">
    <property type="entry name" value="5'-3' EXORIBONUCLEASE 1"/>
    <property type="match status" value="1"/>
</dbReference>
<dbReference type="EMBL" id="BTSY01000002">
    <property type="protein sequence ID" value="GMT14175.1"/>
    <property type="molecule type" value="Genomic_DNA"/>
</dbReference>
<comment type="caution">
    <text evidence="9">The sequence shown here is derived from an EMBL/GenBank/DDBJ whole genome shotgun (WGS) entry which is preliminary data.</text>
</comment>
<dbReference type="GO" id="GO:0016075">
    <property type="term" value="P:rRNA catabolic process"/>
    <property type="evidence" value="ECO:0007669"/>
    <property type="project" value="TreeGrafter"/>
</dbReference>
<dbReference type="InterPro" id="IPR041412">
    <property type="entry name" value="Xrn1_helical"/>
</dbReference>
<dbReference type="GO" id="GO:0005634">
    <property type="term" value="C:nucleus"/>
    <property type="evidence" value="ECO:0007669"/>
    <property type="project" value="TreeGrafter"/>
</dbReference>
<organism evidence="9 10">
    <name type="scientific">Pristionchus fissidentatus</name>
    <dbReference type="NCBI Taxonomy" id="1538716"/>
    <lineage>
        <taxon>Eukaryota</taxon>
        <taxon>Metazoa</taxon>
        <taxon>Ecdysozoa</taxon>
        <taxon>Nematoda</taxon>
        <taxon>Chromadorea</taxon>
        <taxon>Rhabditida</taxon>
        <taxon>Rhabditina</taxon>
        <taxon>Diplogasteromorpha</taxon>
        <taxon>Diplogasteroidea</taxon>
        <taxon>Neodiplogasteridae</taxon>
        <taxon>Pristionchus</taxon>
    </lineage>
</organism>
<comment type="similarity">
    <text evidence="4">Belongs to the 5'-3' exonuclease family.</text>
</comment>
<accession>A0AAV5V8F3</accession>
<protein>
    <submittedName>
        <fullName evidence="9">Uncharacterized protein</fullName>
    </submittedName>
</protein>
<dbReference type="EMBL" id="BTSY01000002">
    <property type="protein sequence ID" value="GMT12680.1"/>
    <property type="molecule type" value="Genomic_DNA"/>
</dbReference>
<evidence type="ECO:0000256" key="2">
    <source>
        <dbReference type="ARBA" id="ARBA00022801"/>
    </source>
</evidence>
<dbReference type="CDD" id="cd18673">
    <property type="entry name" value="PIN_XRN1-2-like"/>
    <property type="match status" value="1"/>
</dbReference>
<evidence type="ECO:0000313" key="9">
    <source>
        <dbReference type="EMBL" id="GMT14175.1"/>
    </source>
</evidence>
<dbReference type="GO" id="GO:0003723">
    <property type="term" value="F:RNA binding"/>
    <property type="evidence" value="ECO:0007669"/>
    <property type="project" value="TreeGrafter"/>
</dbReference>
<dbReference type="Pfam" id="PF03159">
    <property type="entry name" value="XRN_N"/>
    <property type="match status" value="1"/>
</dbReference>
<evidence type="ECO:0000259" key="6">
    <source>
        <dbReference type="Pfam" id="PF03159"/>
    </source>
</evidence>
<name>A0AAV5V8F3_9BILA</name>
<evidence type="ECO:0000256" key="4">
    <source>
        <dbReference type="ARBA" id="ARBA00038299"/>
    </source>
</evidence>
<feature type="non-terminal residue" evidence="9">
    <location>
        <position position="598"/>
    </location>
</feature>
<dbReference type="Pfam" id="PF17846">
    <property type="entry name" value="XRN_M"/>
    <property type="match status" value="1"/>
</dbReference>
<evidence type="ECO:0000256" key="5">
    <source>
        <dbReference type="SAM" id="MobiDB-lite"/>
    </source>
</evidence>
<feature type="region of interest" description="Disordered" evidence="5">
    <location>
        <begin position="345"/>
        <end position="400"/>
    </location>
</feature>
<dbReference type="FunFam" id="3.40.50.12390:FF:000002">
    <property type="entry name" value="5'-3' exoribonuclease 1"/>
    <property type="match status" value="1"/>
</dbReference>